<dbReference type="OrthoDB" id="8773442at2"/>
<reference evidence="1 2" key="1">
    <citation type="submission" date="2013-09" db="EMBL/GenBank/DDBJ databases">
        <authorList>
            <person name="Zeng Z."/>
            <person name="Chen C."/>
        </authorList>
    </citation>
    <scope>NUCLEOTIDE SEQUENCE [LARGE SCALE GENOMIC DNA]</scope>
    <source>
        <strain evidence="1 2">WB 4.1-42</strain>
    </source>
</reference>
<protein>
    <recommendedName>
        <fullName evidence="3">Methyltransferase type 11</fullName>
    </recommendedName>
</protein>
<dbReference type="eggNOG" id="COG2227">
    <property type="taxonomic scope" value="Bacteria"/>
</dbReference>
<accession>A0A0A2MGX4</accession>
<dbReference type="Pfam" id="PF13489">
    <property type="entry name" value="Methyltransf_23"/>
    <property type="match status" value="1"/>
</dbReference>
<evidence type="ECO:0000313" key="2">
    <source>
        <dbReference type="Proteomes" id="UP000030111"/>
    </source>
</evidence>
<name>A0A0A2MGX4_9FLAO</name>
<dbReference type="AlphaFoldDB" id="A0A0A2MGX4"/>
<gene>
    <name evidence="1" type="ORF">Q766_17545</name>
</gene>
<dbReference type="CDD" id="cd02440">
    <property type="entry name" value="AdoMet_MTases"/>
    <property type="match status" value="1"/>
</dbReference>
<dbReference type="InterPro" id="IPR029063">
    <property type="entry name" value="SAM-dependent_MTases_sf"/>
</dbReference>
<dbReference type="Proteomes" id="UP000030111">
    <property type="component" value="Unassembled WGS sequence"/>
</dbReference>
<dbReference type="RefSeq" id="WP_026991153.1">
    <property type="nucleotide sequence ID" value="NZ_AUGP01000025.1"/>
</dbReference>
<organism evidence="1 2">
    <name type="scientific">Flavobacterium subsaxonicum WB 4.1-42 = DSM 21790</name>
    <dbReference type="NCBI Taxonomy" id="1121898"/>
    <lineage>
        <taxon>Bacteria</taxon>
        <taxon>Pseudomonadati</taxon>
        <taxon>Bacteroidota</taxon>
        <taxon>Flavobacteriia</taxon>
        <taxon>Flavobacteriales</taxon>
        <taxon>Flavobacteriaceae</taxon>
        <taxon>Flavobacterium</taxon>
    </lineage>
</organism>
<proteinExistence type="predicted"/>
<dbReference type="SUPFAM" id="SSF53335">
    <property type="entry name" value="S-adenosyl-L-methionine-dependent methyltransferases"/>
    <property type="match status" value="1"/>
</dbReference>
<comment type="caution">
    <text evidence="1">The sequence shown here is derived from an EMBL/GenBank/DDBJ whole genome shotgun (WGS) entry which is preliminary data.</text>
</comment>
<evidence type="ECO:0008006" key="3">
    <source>
        <dbReference type="Google" id="ProtNLM"/>
    </source>
</evidence>
<evidence type="ECO:0000313" key="1">
    <source>
        <dbReference type="EMBL" id="KGO91534.1"/>
    </source>
</evidence>
<dbReference type="STRING" id="1121898.GCA_000422725_02977"/>
<sequence length="219" mass="25715">MNYIDKASDYYSNTRTDLLIFLDEKKTNLKVLEIGAAYGDTLYYLKQKGVAKEAVGIDIFEDKKNPGKYKPLDRFIFGNIEFMDFPEYENYFDIILLPDVLEHLVEPKFVLEKAKKYLKDDGLLLVSMPNVRHYSTFKRIFINGDFKYDESGLFDYTHMRFYCKYNIEQLVLNSGFKIRAVKSAISIYEGRSMAKIINTITFGLFEEFLSLQYFIKANK</sequence>
<dbReference type="Gene3D" id="3.40.50.150">
    <property type="entry name" value="Vaccinia Virus protein VP39"/>
    <property type="match status" value="1"/>
</dbReference>
<dbReference type="EMBL" id="JRLY01000018">
    <property type="protein sequence ID" value="KGO91534.1"/>
    <property type="molecule type" value="Genomic_DNA"/>
</dbReference>
<keyword evidence="2" id="KW-1185">Reference proteome</keyword>